<proteinExistence type="predicted"/>
<comment type="caution">
    <text evidence="3">The sequence shown here is derived from an EMBL/GenBank/DDBJ whole genome shotgun (WGS) entry which is preliminary data.</text>
</comment>
<name>A0ABV2L9F1_9HYPH</name>
<protein>
    <recommendedName>
        <fullName evidence="2">AsmA domain-containing protein</fullName>
    </recommendedName>
</protein>
<dbReference type="InterPro" id="IPR007844">
    <property type="entry name" value="AsmA"/>
</dbReference>
<dbReference type="Proteomes" id="UP001549145">
    <property type="component" value="Unassembled WGS sequence"/>
</dbReference>
<keyword evidence="4" id="KW-1185">Reference proteome</keyword>
<dbReference type="InterPro" id="IPR052894">
    <property type="entry name" value="AsmA-related"/>
</dbReference>
<feature type="compositionally biased region" description="Basic and acidic residues" evidence="1">
    <location>
        <begin position="1161"/>
        <end position="1171"/>
    </location>
</feature>
<evidence type="ECO:0000256" key="1">
    <source>
        <dbReference type="SAM" id="MobiDB-lite"/>
    </source>
</evidence>
<feature type="compositionally biased region" description="Basic and acidic residues" evidence="1">
    <location>
        <begin position="1183"/>
        <end position="1206"/>
    </location>
</feature>
<gene>
    <name evidence="3" type="ORF">ABID43_003005</name>
</gene>
<feature type="domain" description="AsmA" evidence="2">
    <location>
        <begin position="4"/>
        <end position="121"/>
    </location>
</feature>
<dbReference type="PANTHER" id="PTHR30441:SF4">
    <property type="entry name" value="PROTEIN ASMA"/>
    <property type="match status" value="1"/>
</dbReference>
<reference evidence="3 4" key="1">
    <citation type="submission" date="2024-06" db="EMBL/GenBank/DDBJ databases">
        <title>Genomic Encyclopedia of Type Strains, Phase IV (KMG-IV): sequencing the most valuable type-strain genomes for metagenomic binning, comparative biology and taxonomic classification.</title>
        <authorList>
            <person name="Goeker M."/>
        </authorList>
    </citation>
    <scope>NUCLEOTIDE SEQUENCE [LARGE SCALE GENOMIC DNA]</scope>
    <source>
        <strain evidence="3 4">DSM 21331</strain>
    </source>
</reference>
<evidence type="ECO:0000259" key="2">
    <source>
        <dbReference type="Pfam" id="PF05170"/>
    </source>
</evidence>
<dbReference type="PANTHER" id="PTHR30441">
    <property type="entry name" value="DUF748 DOMAIN-CONTAINING PROTEIN"/>
    <property type="match status" value="1"/>
</dbReference>
<dbReference type="EMBL" id="JBEPMM010000008">
    <property type="protein sequence ID" value="MET3693455.1"/>
    <property type="molecule type" value="Genomic_DNA"/>
</dbReference>
<accession>A0ABV2L9F1</accession>
<organism evidence="3 4">
    <name type="scientific">Methylobacterium goesingense</name>
    <dbReference type="NCBI Taxonomy" id="243690"/>
    <lineage>
        <taxon>Bacteria</taxon>
        <taxon>Pseudomonadati</taxon>
        <taxon>Pseudomonadota</taxon>
        <taxon>Alphaproteobacteria</taxon>
        <taxon>Hyphomicrobiales</taxon>
        <taxon>Methylobacteriaceae</taxon>
        <taxon>Methylobacterium</taxon>
    </lineage>
</organism>
<evidence type="ECO:0000313" key="4">
    <source>
        <dbReference type="Proteomes" id="UP001549145"/>
    </source>
</evidence>
<sequence>MRDLLTALAGGVILLLVAALAVPPFVAWEGYRGTLDRTIARSLGVEAHTEGRIGLRLLPSPRLKLDRLRLGPGATEKPGGETPGLDLHWVRAEVALAPLLKGEVRFTETRIGRAEVKLPVSEGEGVLVPAEGWPAATRDLAIEDFAIRQFVLTTQVPATGRTEQFYAESLQVSAPALLGPWRVEGTSRGVPFRIATGEAGADGVAVKISGGGDTQPRFEADARITLAPPKAEPAGRAAALKAAGLRVLVPAAEGTARIVVGPPVQAAGAYLPFSLGGKFTGRGLAVAFSDVALEIDPGGQALRLGGTGRLDLRQWRGALALGARRLDLDAFLTSAGGQALIARGLPTAEARGAGARGWAGLPIMLDLDLAVETVALGLDEWSGLAVAATLDRTGGLVLRRLDVTAPGAAVLNASGEIDTTGGLRFSGHLALDTPASDGLGRYLRRLGLEGPAVAVMDGRPVQLGTDLSVASPSLSLRNLRLNLGEARITGNARYTAAEGAGRGRFDAQLVGQGIDIAALPSLSGALAELKGHDLGLTLQARDVRYGPAGAHSGNGTIAASIQSDGAGLAVDSLDITDLAGANARLSGRIAPDGTGRIAGRVSAAVAAPLFALLDRVWITEARAVPAFLRAGALDLAVSLERDAGAADTLRVVAKGAAAGGTLDLDLLSRAGRIAALDLTIAAPDAAPWFGRPDIAALRRPGRVRLVGAESPALPGAPEAGLALRLTGTIADLTLATVQPLLLAAGEPFPRAGELHVSLPDLAPFLTLAGSSAPPSAEPWPAELGLRLSRAGADARVAVVGRIAGQPVSADLNRAPSGEIGGSATLARLSLPFLAQATILPVQAARGSGQAPASLRFAPVPEGRPPVTLALRVDALDLGRGLTATGAGFSAALDGDTLALRDLSGALAGGRIAGSATLSRQGGAAAISGEGQVTDAGIAELAGGGPVAGRVTAQLRFGTSGESATGLTNNLGGSGTLTLGGLGLPGADPAGLARALTRALAEDDPLREGRLQALVAEELSAGPLATKGLVTSPISLVGGALRTGPLTLDLGAGRWIGTLGLDLRDARLDARGTLTAAAGPKGWSGAAPSIQLGFGGPLRAPERSLDAGAATNGLAALVLQRELEKIELFEADQTERARRRGRIEMDKARAAALKAAADRAAAEKAAAEEAARQTRLRAQQAAEKAAEEAAAKEAAAREAVRRQRSEPEPPQGGEVPASGP</sequence>
<feature type="region of interest" description="Disordered" evidence="1">
    <location>
        <begin position="1161"/>
        <end position="1219"/>
    </location>
</feature>
<dbReference type="Pfam" id="PF05170">
    <property type="entry name" value="AsmA"/>
    <property type="match status" value="1"/>
</dbReference>
<evidence type="ECO:0000313" key="3">
    <source>
        <dbReference type="EMBL" id="MET3693455.1"/>
    </source>
</evidence>
<dbReference type="RefSeq" id="WP_238276543.1">
    <property type="nucleotide sequence ID" value="NZ_BPQL01000017.1"/>
</dbReference>